<keyword evidence="9" id="KW-1185">Reference proteome</keyword>
<comment type="similarity">
    <text evidence="1 6">Belongs to the annexin family.</text>
</comment>
<dbReference type="Proteomes" id="UP001162156">
    <property type="component" value="Unassembled WGS sequence"/>
</dbReference>
<evidence type="ECO:0000256" key="2">
    <source>
        <dbReference type="ARBA" id="ARBA00022737"/>
    </source>
</evidence>
<protein>
    <recommendedName>
        <fullName evidence="6">Annexin</fullName>
    </recommendedName>
</protein>
<dbReference type="PANTHER" id="PTHR10502">
    <property type="entry name" value="ANNEXIN"/>
    <property type="match status" value="1"/>
</dbReference>
<organism evidence="8 9">
    <name type="scientific">Rhamnusium bicolor</name>
    <dbReference type="NCBI Taxonomy" id="1586634"/>
    <lineage>
        <taxon>Eukaryota</taxon>
        <taxon>Metazoa</taxon>
        <taxon>Ecdysozoa</taxon>
        <taxon>Arthropoda</taxon>
        <taxon>Hexapoda</taxon>
        <taxon>Insecta</taxon>
        <taxon>Pterygota</taxon>
        <taxon>Neoptera</taxon>
        <taxon>Endopterygota</taxon>
        <taxon>Coleoptera</taxon>
        <taxon>Polyphaga</taxon>
        <taxon>Cucujiformia</taxon>
        <taxon>Chrysomeloidea</taxon>
        <taxon>Cerambycidae</taxon>
        <taxon>Lepturinae</taxon>
        <taxon>Rhagiini</taxon>
        <taxon>Rhamnusium</taxon>
    </lineage>
</organism>
<keyword evidence="2 6" id="KW-0677">Repeat</keyword>
<dbReference type="AlphaFoldDB" id="A0AAV8X2U2"/>
<dbReference type="PANTHER" id="PTHR10502:SF102">
    <property type="entry name" value="ANNEXIN B11"/>
    <property type="match status" value="1"/>
</dbReference>
<evidence type="ECO:0000256" key="4">
    <source>
        <dbReference type="ARBA" id="ARBA00023216"/>
    </source>
</evidence>
<evidence type="ECO:0000256" key="7">
    <source>
        <dbReference type="SAM" id="SignalP"/>
    </source>
</evidence>
<dbReference type="SUPFAM" id="SSF47874">
    <property type="entry name" value="Annexin"/>
    <property type="match status" value="1"/>
</dbReference>
<evidence type="ECO:0000256" key="3">
    <source>
        <dbReference type="ARBA" id="ARBA00022837"/>
    </source>
</evidence>
<dbReference type="EMBL" id="JANEYF010003871">
    <property type="protein sequence ID" value="KAJ8933354.1"/>
    <property type="molecule type" value="Genomic_DNA"/>
</dbReference>
<accession>A0AAV8X2U2</accession>
<dbReference type="GO" id="GO:0005634">
    <property type="term" value="C:nucleus"/>
    <property type="evidence" value="ECO:0007669"/>
    <property type="project" value="TreeGrafter"/>
</dbReference>
<dbReference type="SMART" id="SM00335">
    <property type="entry name" value="ANX"/>
    <property type="match status" value="2"/>
</dbReference>
<feature type="non-terminal residue" evidence="8">
    <location>
        <position position="1"/>
    </location>
</feature>
<keyword evidence="5 6" id="KW-0111">Calcium/phospholipid-binding</keyword>
<dbReference type="PROSITE" id="PS51897">
    <property type="entry name" value="ANNEXIN_2"/>
    <property type="match status" value="2"/>
</dbReference>
<dbReference type="InterPro" id="IPR018502">
    <property type="entry name" value="Annexin_repeat"/>
</dbReference>
<evidence type="ECO:0000256" key="5">
    <source>
        <dbReference type="ARBA" id="ARBA00023302"/>
    </source>
</evidence>
<dbReference type="GO" id="GO:0005544">
    <property type="term" value="F:calcium-dependent phospholipid binding"/>
    <property type="evidence" value="ECO:0007669"/>
    <property type="project" value="UniProtKB-KW"/>
</dbReference>
<dbReference type="Pfam" id="PF00191">
    <property type="entry name" value="Annexin"/>
    <property type="match status" value="2"/>
</dbReference>
<dbReference type="PROSITE" id="PS00223">
    <property type="entry name" value="ANNEXIN_1"/>
    <property type="match status" value="1"/>
</dbReference>
<dbReference type="GO" id="GO:0001786">
    <property type="term" value="F:phosphatidylserine binding"/>
    <property type="evidence" value="ECO:0007669"/>
    <property type="project" value="TreeGrafter"/>
</dbReference>
<dbReference type="FunFam" id="1.10.220.10:FF:000001">
    <property type="entry name" value="Annexin"/>
    <property type="match status" value="1"/>
</dbReference>
<dbReference type="Gene3D" id="1.10.220.10">
    <property type="entry name" value="Annexin"/>
    <property type="match status" value="3"/>
</dbReference>
<feature type="signal peptide" evidence="7">
    <location>
        <begin position="1"/>
        <end position="16"/>
    </location>
</feature>
<comment type="caution">
    <text evidence="8">The sequence shown here is derived from an EMBL/GenBank/DDBJ whole genome shotgun (WGS) entry which is preliminary data.</text>
</comment>
<dbReference type="FunFam" id="1.10.220.10:FF:000002">
    <property type="entry name" value="Annexin"/>
    <property type="match status" value="1"/>
</dbReference>
<comment type="domain">
    <text evidence="6">A pair of annexin repeats may form one binding site for calcium and phospholipid.</text>
</comment>
<reference evidence="8" key="1">
    <citation type="journal article" date="2023" name="Insect Mol. Biol.">
        <title>Genome sequencing provides insights into the evolution of gene families encoding plant cell wall-degrading enzymes in longhorned beetles.</title>
        <authorList>
            <person name="Shin N.R."/>
            <person name="Okamura Y."/>
            <person name="Kirsch R."/>
            <person name="Pauchet Y."/>
        </authorList>
    </citation>
    <scope>NUCLEOTIDE SEQUENCE</scope>
    <source>
        <strain evidence="8">RBIC_L_NR</strain>
    </source>
</reference>
<keyword evidence="4 6" id="KW-0041">Annexin</keyword>
<feature type="chain" id="PRO_5044023940" description="Annexin" evidence="7">
    <location>
        <begin position="17"/>
        <end position="201"/>
    </location>
</feature>
<evidence type="ECO:0000313" key="9">
    <source>
        <dbReference type="Proteomes" id="UP001162156"/>
    </source>
</evidence>
<dbReference type="InterPro" id="IPR018252">
    <property type="entry name" value="Annexin_repeat_CS"/>
</dbReference>
<dbReference type="InterPro" id="IPR001464">
    <property type="entry name" value="Annexin"/>
</dbReference>
<proteinExistence type="inferred from homology"/>
<dbReference type="PRINTS" id="PR00196">
    <property type="entry name" value="ANNEXIN"/>
</dbReference>
<evidence type="ECO:0000256" key="6">
    <source>
        <dbReference type="RuleBase" id="RU003540"/>
    </source>
</evidence>
<name>A0AAV8X2U2_9CUCU</name>
<dbReference type="InterPro" id="IPR037104">
    <property type="entry name" value="Annexin_sf"/>
</dbReference>
<keyword evidence="3 6" id="KW-0106">Calcium</keyword>
<dbReference type="GO" id="GO:0005886">
    <property type="term" value="C:plasma membrane"/>
    <property type="evidence" value="ECO:0007669"/>
    <property type="project" value="TreeGrafter"/>
</dbReference>
<keyword evidence="7" id="KW-0732">Signal</keyword>
<gene>
    <name evidence="8" type="ORF">NQ314_014069</name>
</gene>
<evidence type="ECO:0000256" key="1">
    <source>
        <dbReference type="ARBA" id="ARBA00007831"/>
    </source>
</evidence>
<dbReference type="GO" id="GO:0005737">
    <property type="term" value="C:cytoplasm"/>
    <property type="evidence" value="ECO:0007669"/>
    <property type="project" value="TreeGrafter"/>
</dbReference>
<dbReference type="GO" id="GO:0005509">
    <property type="term" value="F:calcium ion binding"/>
    <property type="evidence" value="ECO:0007669"/>
    <property type="project" value="InterPro"/>
</dbReference>
<dbReference type="GO" id="GO:0012506">
    <property type="term" value="C:vesicle membrane"/>
    <property type="evidence" value="ECO:0007669"/>
    <property type="project" value="TreeGrafter"/>
</dbReference>
<sequence>IVYIACNLIFFFIVYFRPLEEDLRSDTSGTFKRLMVSLCTANRDESMVTDIHEAQADAQALLEAGELRLGTDESTFNAILCQRNYAQLQLIFQQYAQLSGHDIEDTVKSEFSGDSEDGFLAVVRSIKDQPTFFAKQLNKSISGMGTNDQQLIRLVVTRCEIDMGDIKRAYETKYGESLREAIKDDTSGDYEKCLLALIGEY</sequence>
<evidence type="ECO:0000313" key="8">
    <source>
        <dbReference type="EMBL" id="KAJ8933354.1"/>
    </source>
</evidence>